<evidence type="ECO:0000256" key="5">
    <source>
        <dbReference type="SAM" id="MobiDB-lite"/>
    </source>
</evidence>
<dbReference type="InterPro" id="IPR012317">
    <property type="entry name" value="Poly(ADP-ribose)pol_cat_dom"/>
</dbReference>
<dbReference type="STRING" id="745531.A0A0C3PG25"/>
<dbReference type="CDD" id="cd23802">
    <property type="entry name" value="UBCc_UBE2Q"/>
    <property type="match status" value="1"/>
</dbReference>
<dbReference type="PROSITE" id="PS50127">
    <property type="entry name" value="UBC_2"/>
    <property type="match status" value="1"/>
</dbReference>
<keyword evidence="4" id="KW-0520">NAD</keyword>
<feature type="domain" description="UBC core" evidence="6">
    <location>
        <begin position="888"/>
        <end position="1062"/>
    </location>
</feature>
<gene>
    <name evidence="7" type="ORF">PHLGIDRAFT_31254</name>
</gene>
<keyword evidence="8" id="KW-1185">Reference proteome</keyword>
<dbReference type="SUPFAM" id="SSF56399">
    <property type="entry name" value="ADP-ribosylation"/>
    <property type="match status" value="1"/>
</dbReference>
<reference evidence="7 8" key="1">
    <citation type="journal article" date="2014" name="PLoS Genet.">
        <title>Analysis of the Phlebiopsis gigantea genome, transcriptome and secretome provides insight into its pioneer colonization strategies of wood.</title>
        <authorList>
            <person name="Hori C."/>
            <person name="Ishida T."/>
            <person name="Igarashi K."/>
            <person name="Samejima M."/>
            <person name="Suzuki H."/>
            <person name="Master E."/>
            <person name="Ferreira P."/>
            <person name="Ruiz-Duenas F.J."/>
            <person name="Held B."/>
            <person name="Canessa P."/>
            <person name="Larrondo L.F."/>
            <person name="Schmoll M."/>
            <person name="Druzhinina I.S."/>
            <person name="Kubicek C.P."/>
            <person name="Gaskell J.A."/>
            <person name="Kersten P."/>
            <person name="St John F."/>
            <person name="Glasner J."/>
            <person name="Sabat G."/>
            <person name="Splinter BonDurant S."/>
            <person name="Syed K."/>
            <person name="Yadav J."/>
            <person name="Mgbeahuruike A.C."/>
            <person name="Kovalchuk A."/>
            <person name="Asiegbu F.O."/>
            <person name="Lackner G."/>
            <person name="Hoffmeister D."/>
            <person name="Rencoret J."/>
            <person name="Gutierrez A."/>
            <person name="Sun H."/>
            <person name="Lindquist E."/>
            <person name="Barry K."/>
            <person name="Riley R."/>
            <person name="Grigoriev I.V."/>
            <person name="Henrissat B."/>
            <person name="Kues U."/>
            <person name="Berka R.M."/>
            <person name="Martinez A.T."/>
            <person name="Covert S.F."/>
            <person name="Blanchette R.A."/>
            <person name="Cullen D."/>
        </authorList>
    </citation>
    <scope>NUCLEOTIDE SEQUENCE [LARGE SCALE GENOMIC DNA]</scope>
    <source>
        <strain evidence="7 8">11061_1 CR5-6</strain>
    </source>
</reference>
<dbReference type="InterPro" id="IPR016135">
    <property type="entry name" value="UBQ-conjugating_enzyme/RWD"/>
</dbReference>
<sequence>MAPLKGRRRFVADLEDATVACQAGIEAKGLSVLDITGGDDEGSILCEVVRSLGGERVLVLTMLVTDTSEYPSSHSWICFSQDENLSPDVLDVVQSASDAGSRTILEMVNTLLASLARKLFAPKKQKIPAAATSDESESEPESLMEADDDSTYNEHTDEEDFGGRTSVLDAGTTFDLASLKRDFDEVIALGYRPGLTRIGVSELVLSVSLPTYRLASRTSPRALMAWDARLLAKSRHLTLLVSGIRGAYPVLSANGHLSQAAHGTAGLQFKVGLTRRYKPAPDEVADLIRTFSTIEHSPHIDVGPDGLYSSETSFNDDEAPEDDDAFAFSLSAALESLLNDRFLELVQLRVRHSIGWAAAEALLNKVHRMQKSAEDILLEHSLDILQADGEEEELAKSYTLPPDPFALLDTSDRLNLPLLAFSYLLRRLTLCPRYCLICYDKIETEFEALKPYVCSDKLCTYQYYSLNRGPSLEYEICSKPQTVDLLVSLAYIAALEGGLSDFPDGMNLQVTPAGQKAAHDFDTLSEAQVRARTGGGMRDARADDDAHAQKRTAVAMLINTIPPVSEMKRVLMRKFKNGRPKLRLQHVFTSVPPAAWSVLRWCVASCTSHIEELVEASDQVVGIGSGFRQFRFTVGAPDAEAKFYAAQRQAIQEDSNARAYPSLFGFHGSPAKNWHSIIRHGLWFKEIAHGRAYGNGVYFAKDANYSINGYARAASCSWAQSEIQVRSCLALAEVVNLPAQYTHMSQQMFVVPQTEWIVCRYLLVSGVVANVAPGAVKAPGDAVPCIPIDPQHPLTMSGTADGGASGNVKIMIPEPSHKLDGLLEQRRAEYVDDPFDDEDRAVLAHVDAPASPPGQSAEMAEDDWEHDPSWVEQCVQHMLPPPVDASPTAVSSVQRELAAMLKEQEQARSLRELGWYMPPEFVGDNLFQWTVEMHSFEPALPVAQDMAARGVNSLVFEIRFPPNFPHSPPFFRILKPRFLPFIHGGGGHITGGGSMCMDLLTADGWLPSYSIAAVLLQIKLAISNLDPRPARLAANWDTPYTMHEAVQGFRRAANAHGWRVPDTLNRM</sequence>
<dbReference type="EMBL" id="KN840567">
    <property type="protein sequence ID" value="KIP04643.1"/>
    <property type="molecule type" value="Genomic_DNA"/>
</dbReference>
<evidence type="ECO:0000313" key="7">
    <source>
        <dbReference type="EMBL" id="KIP04643.1"/>
    </source>
</evidence>
<protein>
    <recommendedName>
        <fullName evidence="6">UBC core domain-containing protein</fullName>
    </recommendedName>
</protein>
<dbReference type="AlphaFoldDB" id="A0A0C3PG25"/>
<feature type="compositionally biased region" description="Acidic residues" evidence="5">
    <location>
        <begin position="134"/>
        <end position="160"/>
    </location>
</feature>
<keyword evidence="1" id="KW-0328">Glycosyltransferase</keyword>
<dbReference type="HOGENOM" id="CLU_003143_0_0_1"/>
<dbReference type="InterPro" id="IPR051838">
    <property type="entry name" value="ARTD_PARP"/>
</dbReference>
<evidence type="ECO:0000256" key="1">
    <source>
        <dbReference type="ARBA" id="ARBA00022676"/>
    </source>
</evidence>
<dbReference type="GO" id="GO:0016779">
    <property type="term" value="F:nucleotidyltransferase activity"/>
    <property type="evidence" value="ECO:0007669"/>
    <property type="project" value="UniProtKB-KW"/>
</dbReference>
<accession>A0A0C3PG25</accession>
<dbReference type="PANTHER" id="PTHR21328">
    <property type="entry name" value="POLY ADP-RIBOSE POLYMERASE FAMILY, MEMBER PARP"/>
    <property type="match status" value="1"/>
</dbReference>
<evidence type="ECO:0000313" key="8">
    <source>
        <dbReference type="Proteomes" id="UP000053257"/>
    </source>
</evidence>
<name>A0A0C3PG25_PHLG1</name>
<evidence type="ECO:0000256" key="3">
    <source>
        <dbReference type="ARBA" id="ARBA00022695"/>
    </source>
</evidence>
<dbReference type="InterPro" id="IPR000608">
    <property type="entry name" value="UBC"/>
</dbReference>
<dbReference type="Gene3D" id="3.10.110.10">
    <property type="entry name" value="Ubiquitin Conjugating Enzyme"/>
    <property type="match status" value="1"/>
</dbReference>
<keyword evidence="2" id="KW-0808">Transferase</keyword>
<evidence type="ECO:0000256" key="2">
    <source>
        <dbReference type="ARBA" id="ARBA00022679"/>
    </source>
</evidence>
<dbReference type="Gene3D" id="3.90.228.10">
    <property type="match status" value="1"/>
</dbReference>
<dbReference type="GO" id="GO:0003950">
    <property type="term" value="F:NAD+ poly-ADP-ribosyltransferase activity"/>
    <property type="evidence" value="ECO:0007669"/>
    <property type="project" value="InterPro"/>
</dbReference>
<evidence type="ECO:0000259" key="6">
    <source>
        <dbReference type="PROSITE" id="PS50127"/>
    </source>
</evidence>
<dbReference type="Pfam" id="PF00644">
    <property type="entry name" value="PARP"/>
    <property type="match status" value="1"/>
</dbReference>
<dbReference type="Proteomes" id="UP000053257">
    <property type="component" value="Unassembled WGS sequence"/>
</dbReference>
<dbReference type="OrthoDB" id="109543at2759"/>
<dbReference type="SUPFAM" id="SSF54495">
    <property type="entry name" value="UBC-like"/>
    <property type="match status" value="1"/>
</dbReference>
<evidence type="ECO:0000256" key="4">
    <source>
        <dbReference type="ARBA" id="ARBA00023027"/>
    </source>
</evidence>
<proteinExistence type="predicted"/>
<keyword evidence="3" id="KW-0548">Nucleotidyltransferase</keyword>
<feature type="region of interest" description="Disordered" evidence="5">
    <location>
        <begin position="128"/>
        <end position="166"/>
    </location>
</feature>
<dbReference type="Pfam" id="PF00179">
    <property type="entry name" value="UQ_con"/>
    <property type="match status" value="1"/>
</dbReference>
<dbReference type="SMART" id="SM00212">
    <property type="entry name" value="UBCc"/>
    <property type="match status" value="1"/>
</dbReference>
<organism evidence="7 8">
    <name type="scientific">Phlebiopsis gigantea (strain 11061_1 CR5-6)</name>
    <name type="common">White-rot fungus</name>
    <name type="synonym">Peniophora gigantea</name>
    <dbReference type="NCBI Taxonomy" id="745531"/>
    <lineage>
        <taxon>Eukaryota</taxon>
        <taxon>Fungi</taxon>
        <taxon>Dikarya</taxon>
        <taxon>Basidiomycota</taxon>
        <taxon>Agaricomycotina</taxon>
        <taxon>Agaricomycetes</taxon>
        <taxon>Polyporales</taxon>
        <taxon>Phanerochaetaceae</taxon>
        <taxon>Phlebiopsis</taxon>
    </lineage>
</organism>